<evidence type="ECO:0000313" key="2">
    <source>
        <dbReference type="Proteomes" id="UP000070377"/>
    </source>
</evidence>
<name>A0A139N203_STRCR</name>
<organism evidence="1 2">
    <name type="scientific">Streptococcus cristatus</name>
    <dbReference type="NCBI Taxonomy" id="45634"/>
    <lineage>
        <taxon>Bacteria</taxon>
        <taxon>Bacillati</taxon>
        <taxon>Bacillota</taxon>
        <taxon>Bacilli</taxon>
        <taxon>Lactobacillales</taxon>
        <taxon>Streptococcaceae</taxon>
        <taxon>Streptococcus</taxon>
    </lineage>
</organism>
<protein>
    <submittedName>
        <fullName evidence="1">Uncharacterized protein</fullName>
    </submittedName>
</protein>
<comment type="caution">
    <text evidence="1">The sequence shown here is derived from an EMBL/GenBank/DDBJ whole genome shotgun (WGS) entry which is preliminary data.</text>
</comment>
<sequence>MSKGYKKGVETYRFAADFKLVDWYFKDYILPQLDKFISD</sequence>
<dbReference type="AlphaFoldDB" id="A0A139N203"/>
<proteinExistence type="predicted"/>
<dbReference type="PATRIC" id="fig|45634.12.peg.949"/>
<evidence type="ECO:0000313" key="1">
    <source>
        <dbReference type="EMBL" id="KXT69973.1"/>
    </source>
</evidence>
<dbReference type="Proteomes" id="UP000070377">
    <property type="component" value="Unassembled WGS sequence"/>
</dbReference>
<accession>A0A139N203</accession>
<gene>
    <name evidence="1" type="ORF">SCRDD08_00912</name>
</gene>
<dbReference type="EMBL" id="LQRD01000033">
    <property type="protein sequence ID" value="KXT69973.1"/>
    <property type="molecule type" value="Genomic_DNA"/>
</dbReference>
<reference evidence="1 2" key="1">
    <citation type="submission" date="2016-01" db="EMBL/GenBank/DDBJ databases">
        <title>Highly variable Streptococcus oralis are common among viridans streptococci isolated from primates.</title>
        <authorList>
            <person name="Denapaite D."/>
            <person name="Rieger M."/>
            <person name="Koendgen S."/>
            <person name="Brueckner R."/>
            <person name="Ochigava I."/>
            <person name="Kappeler P."/>
            <person name="Maetz-Rensing K."/>
            <person name="Leendertz F."/>
            <person name="Hakenbeck R."/>
        </authorList>
    </citation>
    <scope>NUCLEOTIDE SEQUENCE [LARGE SCALE GENOMIC DNA]</scope>
    <source>
        <strain evidence="1 2">DD08</strain>
    </source>
</reference>